<organism evidence="3 4">
    <name type="scientific">Marine Group III euryarchaeote</name>
    <dbReference type="NCBI Taxonomy" id="2173149"/>
    <lineage>
        <taxon>Archaea</taxon>
        <taxon>Methanobacteriati</taxon>
        <taxon>Thermoplasmatota</taxon>
        <taxon>Thermoplasmata</taxon>
        <taxon>Candidatus Thermoprofundales</taxon>
    </lineage>
</organism>
<feature type="domain" description="N-sulphoglucosamine sulphohydrolase C-terminal" evidence="2">
    <location>
        <begin position="1"/>
        <end position="100"/>
    </location>
</feature>
<sequence length="113" mass="13961">APDDMQGESIIPLLKGDVEKWNRDAVYYHYYEYPSVHMVKRHYGIVNKEFKLVHFYYDVDEWELYDRINDPNEMTNVYNNPNYKDVIKELTEELYELRKKYKDSKELDQKYLY</sequence>
<protein>
    <submittedName>
        <fullName evidence="3">DUF4976 domain-containing protein</fullName>
    </submittedName>
</protein>
<dbReference type="Gene3D" id="3.40.720.10">
    <property type="entry name" value="Alkaline Phosphatase, subunit A"/>
    <property type="match status" value="1"/>
</dbReference>
<dbReference type="AlphaFoldDB" id="A0A7J4GUT1"/>
<dbReference type="InterPro" id="IPR032506">
    <property type="entry name" value="SGSH_C"/>
</dbReference>
<dbReference type="EMBL" id="DUCX01000062">
    <property type="protein sequence ID" value="HIF37484.1"/>
    <property type="molecule type" value="Genomic_DNA"/>
</dbReference>
<evidence type="ECO:0000259" key="2">
    <source>
        <dbReference type="Pfam" id="PF16347"/>
    </source>
</evidence>
<comment type="caution">
    <text evidence="3">The sequence shown here is derived from an EMBL/GenBank/DDBJ whole genome shotgun (WGS) entry which is preliminary data.</text>
</comment>
<keyword evidence="1" id="KW-0175">Coiled coil</keyword>
<evidence type="ECO:0000313" key="3">
    <source>
        <dbReference type="EMBL" id="HIF37484.1"/>
    </source>
</evidence>
<dbReference type="InterPro" id="IPR017850">
    <property type="entry name" value="Alkaline_phosphatase_core_sf"/>
</dbReference>
<accession>A0A7J4GUT1</accession>
<feature type="non-terminal residue" evidence="3">
    <location>
        <position position="1"/>
    </location>
</feature>
<dbReference type="Pfam" id="PF16347">
    <property type="entry name" value="SGSH_C"/>
    <property type="match status" value="1"/>
</dbReference>
<dbReference type="Proteomes" id="UP000585802">
    <property type="component" value="Unassembled WGS sequence"/>
</dbReference>
<name>A0A7J4GUT1_9ARCH</name>
<reference evidence="4" key="1">
    <citation type="journal article" date="2019" name="bioRxiv">
        <title>Genome diversification in globally distributed novel marine Proteobacteria is linked to environmental adaptation.</title>
        <authorList>
            <person name="Zhou Z."/>
            <person name="Tran P.Q."/>
            <person name="Kieft K."/>
            <person name="Anantharaman K."/>
        </authorList>
    </citation>
    <scope>NUCLEOTIDE SEQUENCE [LARGE SCALE GENOMIC DNA]</scope>
</reference>
<feature type="coiled-coil region" evidence="1">
    <location>
        <begin position="80"/>
        <end position="107"/>
    </location>
</feature>
<evidence type="ECO:0000256" key="1">
    <source>
        <dbReference type="SAM" id="Coils"/>
    </source>
</evidence>
<evidence type="ECO:0000313" key="4">
    <source>
        <dbReference type="Proteomes" id="UP000585802"/>
    </source>
</evidence>
<gene>
    <name evidence="3" type="ORF">EYQ70_03665</name>
</gene>
<proteinExistence type="predicted"/>
<dbReference type="SUPFAM" id="SSF53649">
    <property type="entry name" value="Alkaline phosphatase-like"/>
    <property type="match status" value="1"/>
</dbReference>